<dbReference type="InterPro" id="IPR007370">
    <property type="entry name" value="Glu_cys_ligase"/>
</dbReference>
<dbReference type="STRING" id="1188252.A1QC_07825"/>
<dbReference type="HAMAP" id="MF_00578">
    <property type="entry name" value="Glu_cys_ligase"/>
    <property type="match status" value="1"/>
</dbReference>
<dbReference type="InterPro" id="IPR006334">
    <property type="entry name" value="Glut_cys_ligase"/>
</dbReference>
<evidence type="ECO:0000256" key="8">
    <source>
        <dbReference type="HAMAP-Rule" id="MF_00578"/>
    </source>
</evidence>
<gene>
    <name evidence="8" type="primary">gshA</name>
    <name evidence="11" type="ORF">A1QC_07825</name>
</gene>
<evidence type="ECO:0000313" key="12">
    <source>
        <dbReference type="Proteomes" id="UP000094070"/>
    </source>
</evidence>
<dbReference type="RefSeq" id="WP_026025655.1">
    <property type="nucleotide sequence ID" value="NZ_AJYK02000057.1"/>
</dbReference>
<dbReference type="GO" id="GO:0004357">
    <property type="term" value="F:glutamate-cysteine ligase activity"/>
    <property type="evidence" value="ECO:0007669"/>
    <property type="project" value="UniProtKB-UniRule"/>
</dbReference>
<evidence type="ECO:0000256" key="1">
    <source>
        <dbReference type="ARBA" id="ARBA00005006"/>
    </source>
</evidence>
<keyword evidence="6 8" id="KW-0067">ATP-binding</keyword>
<dbReference type="Proteomes" id="UP000094070">
    <property type="component" value="Unassembled WGS sequence"/>
</dbReference>
<evidence type="ECO:0000256" key="2">
    <source>
        <dbReference type="ARBA" id="ARBA00008772"/>
    </source>
</evidence>
<keyword evidence="5 8" id="KW-0547">Nucleotide-binding</keyword>
<dbReference type="PANTHER" id="PTHR38761">
    <property type="entry name" value="GLUTAMATE--CYSTEINE LIGASE"/>
    <property type="match status" value="1"/>
</dbReference>
<keyword evidence="12" id="KW-1185">Reference proteome</keyword>
<organism evidence="11 12">
    <name type="scientific">Vibrio rumoiensis 1S-45</name>
    <dbReference type="NCBI Taxonomy" id="1188252"/>
    <lineage>
        <taxon>Bacteria</taxon>
        <taxon>Pseudomonadati</taxon>
        <taxon>Pseudomonadota</taxon>
        <taxon>Gammaproteobacteria</taxon>
        <taxon>Vibrionales</taxon>
        <taxon>Vibrionaceae</taxon>
        <taxon>Vibrio</taxon>
    </lineage>
</organism>
<name>A0A1E5E2Q7_9VIBR</name>
<dbReference type="GO" id="GO:0046872">
    <property type="term" value="F:metal ion binding"/>
    <property type="evidence" value="ECO:0007669"/>
    <property type="project" value="TreeGrafter"/>
</dbReference>
<protein>
    <recommendedName>
        <fullName evidence="8">Glutamate--cysteine ligase</fullName>
        <ecNumber evidence="8">6.3.2.2</ecNumber>
    </recommendedName>
    <alternativeName>
        <fullName evidence="8">Gamma-ECS</fullName>
        <shortName evidence="8">GCS</shortName>
    </alternativeName>
    <alternativeName>
        <fullName evidence="8">Gamma-glutamylcysteine synthetase</fullName>
    </alternativeName>
</protein>
<dbReference type="NCBIfam" id="TIGR01434">
    <property type="entry name" value="glu_cys_ligase"/>
    <property type="match status" value="1"/>
</dbReference>
<dbReference type="EC" id="6.3.2.2" evidence="8"/>
<dbReference type="EMBL" id="AJYK02000057">
    <property type="protein sequence ID" value="OEF25821.1"/>
    <property type="molecule type" value="Genomic_DNA"/>
</dbReference>
<evidence type="ECO:0000313" key="11">
    <source>
        <dbReference type="EMBL" id="OEF25821.1"/>
    </source>
</evidence>
<reference evidence="11 12" key="1">
    <citation type="journal article" date="2012" name="Science">
        <title>Ecological populations of bacteria act as socially cohesive units of antibiotic production and resistance.</title>
        <authorList>
            <person name="Cordero O.X."/>
            <person name="Wildschutte H."/>
            <person name="Kirkup B."/>
            <person name="Proehl S."/>
            <person name="Ngo L."/>
            <person name="Hussain F."/>
            <person name="Le Roux F."/>
            <person name="Mincer T."/>
            <person name="Polz M.F."/>
        </authorList>
    </citation>
    <scope>NUCLEOTIDE SEQUENCE [LARGE SCALE GENOMIC DNA]</scope>
    <source>
        <strain evidence="11 12">1S-45</strain>
    </source>
</reference>
<comment type="similarity">
    <text evidence="2 8">Belongs to the glutamate--cysteine ligase type 1 family. Type 1 subfamily.</text>
</comment>
<dbReference type="InterPro" id="IPR014746">
    <property type="entry name" value="Gln_synth/guanido_kin_cat_dom"/>
</dbReference>
<evidence type="ECO:0000256" key="7">
    <source>
        <dbReference type="ARBA" id="ARBA00048819"/>
    </source>
</evidence>
<dbReference type="GO" id="GO:0005524">
    <property type="term" value="F:ATP binding"/>
    <property type="evidence" value="ECO:0007669"/>
    <property type="project" value="UniProtKB-KW"/>
</dbReference>
<feature type="domain" description="Glutamate--cysteine ligase" evidence="10">
    <location>
        <begin position="12"/>
        <end position="377"/>
    </location>
</feature>
<dbReference type="Gene3D" id="3.30.590.20">
    <property type="match status" value="1"/>
</dbReference>
<comment type="pathway">
    <text evidence="1 8 9">Sulfur metabolism; glutathione biosynthesis; glutathione from L-cysteine and L-glutamate: step 1/2.</text>
</comment>
<dbReference type="Pfam" id="PF04262">
    <property type="entry name" value="Glu_cys_ligase"/>
    <property type="match status" value="1"/>
</dbReference>
<dbReference type="SUPFAM" id="SSF55931">
    <property type="entry name" value="Glutamine synthetase/guanido kinase"/>
    <property type="match status" value="1"/>
</dbReference>
<dbReference type="GO" id="GO:0006750">
    <property type="term" value="P:glutathione biosynthetic process"/>
    <property type="evidence" value="ECO:0007669"/>
    <property type="project" value="UniProtKB-UniRule"/>
</dbReference>
<dbReference type="AlphaFoldDB" id="A0A1E5E2Q7"/>
<evidence type="ECO:0000256" key="6">
    <source>
        <dbReference type="ARBA" id="ARBA00022840"/>
    </source>
</evidence>
<keyword evidence="4 8" id="KW-0317">Glutathione biosynthesis</keyword>
<dbReference type="UniPathway" id="UPA00142">
    <property type="reaction ID" value="UER00209"/>
</dbReference>
<evidence type="ECO:0000256" key="9">
    <source>
        <dbReference type="RuleBase" id="RU004391"/>
    </source>
</evidence>
<dbReference type="eggNOG" id="COG2918">
    <property type="taxonomic scope" value="Bacteria"/>
</dbReference>
<dbReference type="GO" id="GO:0005829">
    <property type="term" value="C:cytosol"/>
    <property type="evidence" value="ECO:0007669"/>
    <property type="project" value="TreeGrafter"/>
</dbReference>
<comment type="catalytic activity">
    <reaction evidence="7 8 9">
        <text>L-cysteine + L-glutamate + ATP = gamma-L-glutamyl-L-cysteine + ADP + phosphate + H(+)</text>
        <dbReference type="Rhea" id="RHEA:13285"/>
        <dbReference type="ChEBI" id="CHEBI:15378"/>
        <dbReference type="ChEBI" id="CHEBI:29985"/>
        <dbReference type="ChEBI" id="CHEBI:30616"/>
        <dbReference type="ChEBI" id="CHEBI:35235"/>
        <dbReference type="ChEBI" id="CHEBI:43474"/>
        <dbReference type="ChEBI" id="CHEBI:58173"/>
        <dbReference type="ChEBI" id="CHEBI:456216"/>
        <dbReference type="EC" id="6.3.2.2"/>
    </reaction>
</comment>
<evidence type="ECO:0000256" key="5">
    <source>
        <dbReference type="ARBA" id="ARBA00022741"/>
    </source>
</evidence>
<sequence>MTDFSARLQQVAKNPKTFKQFGRGIEREALRYDLDDHLALTPHPKDLGSALTNQWITTDFSESLLEFITPVSNDVDVLLNQLKDVHHFTMTKMGDEKLWPMSMPCFVSDEEKIPLAEYGTSNAGRMKNLYRQGLKHRYGSLMQIISGVHFNFSFPESYWDSLHGEQTEQERADSKSEGYFGLIRNYYRYGWIIPYLFGASPALCPSFIQGRETGLNFDNIGKTLYLPYATALRLSDLGYTNSAQSDLKIGFNSLDEYLAGLQQAMHKPSFRFAELGVKVDGEHRQLNSNVLQIENELYAPIRPKRVAKNGEKPSEALKRGGVEYIEVRSLDVNPYSPIGVSKQQVQFLDLFVAWCGMKDSAPMKDGDLECWRGNWNSIILEGRKPGLEFKLCCDQQPSSLEYWGKQMFEQLNQIAIEMDKAHGGTEYQDTCATLVGWIDNPELTISGRLLNDIKQAGGIGKVGCDLGTQYRDELLAHPYQVYNQAMMEDEVVRSRQEQNEIEASDKQGFDEFLEQYFSYLVKM</sequence>
<evidence type="ECO:0000259" key="10">
    <source>
        <dbReference type="Pfam" id="PF04262"/>
    </source>
</evidence>
<dbReference type="PANTHER" id="PTHR38761:SF1">
    <property type="entry name" value="GLUTAMATE--CYSTEINE LIGASE"/>
    <property type="match status" value="1"/>
</dbReference>
<comment type="caution">
    <text evidence="11">The sequence shown here is derived from an EMBL/GenBank/DDBJ whole genome shotgun (WGS) entry which is preliminary data.</text>
</comment>
<keyword evidence="3 8" id="KW-0436">Ligase</keyword>
<proteinExistence type="inferred from homology"/>
<dbReference type="OrthoDB" id="9803907at2"/>
<evidence type="ECO:0000256" key="4">
    <source>
        <dbReference type="ARBA" id="ARBA00022684"/>
    </source>
</evidence>
<accession>A0A1E5E2Q7</accession>
<evidence type="ECO:0000256" key="3">
    <source>
        <dbReference type="ARBA" id="ARBA00022598"/>
    </source>
</evidence>